<evidence type="ECO:0000313" key="6">
    <source>
        <dbReference type="EMBL" id="SHJ69408.1"/>
    </source>
</evidence>
<gene>
    <name evidence="6" type="ORF">SAMN02745243_01163</name>
</gene>
<feature type="domain" description="G" evidence="3">
    <location>
        <begin position="13"/>
        <end position="128"/>
    </location>
</feature>
<dbReference type="GO" id="GO:0030488">
    <property type="term" value="P:tRNA methylation"/>
    <property type="evidence" value="ECO:0007669"/>
    <property type="project" value="TreeGrafter"/>
</dbReference>
<dbReference type="EMBL" id="FQZY01000014">
    <property type="protein sequence ID" value="SHJ69408.1"/>
    <property type="molecule type" value="Genomic_DNA"/>
</dbReference>
<evidence type="ECO:0000313" key="7">
    <source>
        <dbReference type="Proteomes" id="UP000184301"/>
    </source>
</evidence>
<dbReference type="STRING" id="1121950.SAMN02745243_01163"/>
<dbReference type="InterPro" id="IPR027417">
    <property type="entry name" value="P-loop_NTPase"/>
</dbReference>
<name>A0A1M6LE17_9FIRM</name>
<dbReference type="AlphaFoldDB" id="A0A1M6LE17"/>
<keyword evidence="7" id="KW-1185">Reference proteome</keyword>
<evidence type="ECO:0000259" key="5">
    <source>
        <dbReference type="Pfam" id="PF18133"/>
    </source>
</evidence>
<dbReference type="Gene3D" id="3.40.50.11420">
    <property type="match status" value="1"/>
</dbReference>
<dbReference type="SUPFAM" id="SSF52540">
    <property type="entry name" value="P-loop containing nucleoside triphosphate hydrolases"/>
    <property type="match status" value="1"/>
</dbReference>
<dbReference type="CDD" id="cd00880">
    <property type="entry name" value="Era_like"/>
    <property type="match status" value="1"/>
</dbReference>
<dbReference type="RefSeq" id="WP_073106743.1">
    <property type="nucleotide sequence ID" value="NZ_FQZY01000014.1"/>
</dbReference>
<dbReference type="Gene3D" id="3.40.50.300">
    <property type="entry name" value="P-loop containing nucleotide triphosphate hydrolases"/>
    <property type="match status" value="1"/>
</dbReference>
<reference evidence="6 7" key="1">
    <citation type="submission" date="2016-11" db="EMBL/GenBank/DDBJ databases">
        <authorList>
            <person name="Jaros S."/>
            <person name="Januszkiewicz K."/>
            <person name="Wedrychowicz H."/>
        </authorList>
    </citation>
    <scope>NUCLEOTIDE SEQUENCE [LARGE SCALE GENOMIC DNA]</scope>
    <source>
        <strain evidence="6 7">DSM 15480</strain>
    </source>
</reference>
<dbReference type="Gene3D" id="3.40.50.11410">
    <property type="match status" value="1"/>
</dbReference>
<dbReference type="InterPro" id="IPR041606">
    <property type="entry name" value="HydF_dimer"/>
</dbReference>
<dbReference type="PANTHER" id="PTHR42714">
    <property type="entry name" value="TRNA MODIFICATION GTPASE GTPBP3"/>
    <property type="match status" value="1"/>
</dbReference>
<dbReference type="InterPro" id="IPR006073">
    <property type="entry name" value="GTP-bd"/>
</dbReference>
<dbReference type="InterPro" id="IPR040644">
    <property type="entry name" value="HydF_tetramer"/>
</dbReference>
<dbReference type="OrthoDB" id="9811338at2"/>
<evidence type="ECO:0000259" key="3">
    <source>
        <dbReference type="Pfam" id="PF01926"/>
    </source>
</evidence>
<accession>A0A1M6LE17</accession>
<feature type="domain" description="Hydrogen maturase F tetramerization" evidence="5">
    <location>
        <begin position="278"/>
        <end position="393"/>
    </location>
</feature>
<dbReference type="Pfam" id="PF18128">
    <property type="entry name" value="HydF_dimer"/>
    <property type="match status" value="1"/>
</dbReference>
<dbReference type="Pfam" id="PF18133">
    <property type="entry name" value="HydF_tetramer"/>
    <property type="match status" value="1"/>
</dbReference>
<dbReference type="NCBIfam" id="TIGR00231">
    <property type="entry name" value="small_GTP"/>
    <property type="match status" value="1"/>
</dbReference>
<dbReference type="Proteomes" id="UP000184301">
    <property type="component" value="Unassembled WGS sequence"/>
</dbReference>
<protein>
    <submittedName>
        <fullName evidence="6">Iron-only hydrogenase maturation protein HydF</fullName>
    </submittedName>
</protein>
<dbReference type="FunFam" id="3.40.50.11420:FF:000001">
    <property type="entry name" value="Hydrogenase maturation GTPase HydF"/>
    <property type="match status" value="1"/>
</dbReference>
<evidence type="ECO:0000256" key="1">
    <source>
        <dbReference type="ARBA" id="ARBA00022741"/>
    </source>
</evidence>
<proteinExistence type="predicted"/>
<evidence type="ECO:0000256" key="2">
    <source>
        <dbReference type="ARBA" id="ARBA00023134"/>
    </source>
</evidence>
<keyword evidence="2" id="KW-0342">GTP-binding</keyword>
<keyword evidence="1" id="KW-0547">Nucleotide-binding</keyword>
<dbReference type="InterPro" id="IPR023873">
    <property type="entry name" value="FeFe-hyd_GTPase_HydF"/>
</dbReference>
<dbReference type="PANTHER" id="PTHR42714:SF6">
    <property type="entry name" value="TRANSLATION INITIATION FACTOR IF-2"/>
    <property type="match status" value="1"/>
</dbReference>
<sequence length="397" mass="43589">MSLNNTPSADRVHIGIFGKRNAGKSSIINAITGQRLAIVSDIKGTTTDPVLKAMELLPLGPVVVIDTPGLDDEGKLGELRVQKAYQILNKTDIAVLVVDGTVGMTKEDDAILDRIKAKQIPYVIVMNKSDLAKEEVDSKIRDNTIWVSTTHKKNINELKELIAAQVKTEDLTMKIVGDLLEPNDLVVLVVPIDSAAPKGRLILPQQQTIRDVLEAGAVSVVVRETELKQMLASLGKKPKLVITDSQAFEQVAKDVPEDVLLTSFSILFARYKGNLAAVIQGARALDKLQDGDTVLISEGCTHHRQCEDIGTVKLPGWIKQHSGKKLYFEFSSGTEFPTDLSPYKLILHCGGCTLNEREMKYRLKCAEDQNIPMTNYGIAIAHMKGILERSVEVFAEI</sequence>
<dbReference type="GO" id="GO:0005737">
    <property type="term" value="C:cytoplasm"/>
    <property type="evidence" value="ECO:0007669"/>
    <property type="project" value="TreeGrafter"/>
</dbReference>
<dbReference type="GO" id="GO:0002098">
    <property type="term" value="P:tRNA wobble uridine modification"/>
    <property type="evidence" value="ECO:0007669"/>
    <property type="project" value="TreeGrafter"/>
</dbReference>
<dbReference type="NCBIfam" id="TIGR03918">
    <property type="entry name" value="GTP_HydF"/>
    <property type="match status" value="1"/>
</dbReference>
<evidence type="ECO:0000259" key="4">
    <source>
        <dbReference type="Pfam" id="PF18128"/>
    </source>
</evidence>
<dbReference type="GO" id="GO:0005525">
    <property type="term" value="F:GTP binding"/>
    <property type="evidence" value="ECO:0007669"/>
    <property type="project" value="UniProtKB-KW"/>
</dbReference>
<feature type="domain" description="Hydrogen maturase F dimerization" evidence="4">
    <location>
        <begin position="175"/>
        <end position="273"/>
    </location>
</feature>
<dbReference type="Pfam" id="PF01926">
    <property type="entry name" value="MMR_HSR1"/>
    <property type="match status" value="1"/>
</dbReference>
<dbReference type="InterPro" id="IPR005225">
    <property type="entry name" value="Small_GTP-bd"/>
</dbReference>
<organism evidence="6 7">
    <name type="scientific">Hespellia stercorisuis DSM 15480</name>
    <dbReference type="NCBI Taxonomy" id="1121950"/>
    <lineage>
        <taxon>Bacteria</taxon>
        <taxon>Bacillati</taxon>
        <taxon>Bacillota</taxon>
        <taxon>Clostridia</taxon>
        <taxon>Lachnospirales</taxon>
        <taxon>Lachnospiraceae</taxon>
        <taxon>Hespellia</taxon>
    </lineage>
</organism>